<dbReference type="PANTHER" id="PTHR35149:SF1">
    <property type="entry name" value="DUF5655 DOMAIN-CONTAINING PROTEIN"/>
    <property type="match status" value="1"/>
</dbReference>
<evidence type="ECO:0000259" key="2">
    <source>
        <dbReference type="Pfam" id="PF07510"/>
    </source>
</evidence>
<reference evidence="4" key="1">
    <citation type="journal article" date="2019" name="Int. J. Syst. Evol. Microbiol.">
        <title>The Global Catalogue of Microorganisms (GCM) 10K type strain sequencing project: providing services to taxonomists for standard genome sequencing and annotation.</title>
        <authorList>
            <consortium name="The Broad Institute Genomics Platform"/>
            <consortium name="The Broad Institute Genome Sequencing Center for Infectious Disease"/>
            <person name="Wu L."/>
            <person name="Ma J."/>
        </authorList>
    </citation>
    <scope>NUCLEOTIDE SEQUENCE [LARGE SCALE GENOMIC DNA]</scope>
    <source>
        <strain evidence="4">JCM 17068</strain>
    </source>
</reference>
<dbReference type="PANTHER" id="PTHR35149">
    <property type="entry name" value="SLL5132 PROTEIN"/>
    <property type="match status" value="1"/>
</dbReference>
<accession>A0ABP7UVS3</accession>
<feature type="domain" description="GmrSD restriction endonucleases C-terminal" evidence="2">
    <location>
        <begin position="527"/>
        <end position="669"/>
    </location>
</feature>
<gene>
    <name evidence="3" type="ORF">GCM10022388_19830</name>
</gene>
<evidence type="ECO:0000313" key="4">
    <source>
        <dbReference type="Proteomes" id="UP001500426"/>
    </source>
</evidence>
<dbReference type="InterPro" id="IPR011089">
    <property type="entry name" value="GmrSD_C"/>
</dbReference>
<dbReference type="RefSeq" id="WP_345094105.1">
    <property type="nucleotide sequence ID" value="NZ_BAABCS010000018.1"/>
</dbReference>
<dbReference type="InterPro" id="IPR004919">
    <property type="entry name" value="GmrSD_N"/>
</dbReference>
<keyword evidence="4" id="KW-1185">Reference proteome</keyword>
<sequence>MKELQSLDDVYNKKLFRIPDYQRGYAWGIKQLTDFWDDLISLDGSRFHYTGVLSIKEVPESIWKHWNDEKWLIENRKFTPFYVVDGQQRLTTTSIFLQCLVEQIRGLSKNQDLKDDSIYLGSYNLKEIKENYIVLSQPPQNIINTYKFGYEADNPSFQFLRYKIYNEAAAGTVNETFYTLNLENAKQFFKTNIQELVSNKGEEILQNLYEKLTQKLLFNLYTISDDFDVFVAFETMNNRGKSLSDLELLKNRLIYLTTLYGENEVKENDKIAIRDNINDSWREIYYQLGRNKHQPLNDDDFLRAHWIMYFKYSRKKGDDYIRFLLDDEFSPKKVLEKVEVKTNILQKVEELKDSDNDDDDYNESDELFETSKFAKLSIKEINNYVLSLKSAAKHWYNTFNPEYNNDLTTEESILLDQLNRIGIAYFRPLVLASFVNKEIKSDERITLLKAIERFIFLEFRVSRAMSTYRNSVYFNAARDLYYGQTSISNIIDSLNEDSKGLFNKDGSFKFSYFKDYIDRKFTSEGSGFYGWNGIRYFLYEYEEELKKSRNQPKISWKNFVKSEKDQVSIEHILPQTPSKQGWQDYFSDYSKEDTIYLTGSLGNLLPLSSSINSSLQNDIFTDKKSVKTDAQGNTIRNGYSNGSYSEQEVAVLPNWTAEEIKIRGIKLLKFFEKRWGIKFNNEDEMIDLLHLNFLNPKATNEESSF</sequence>
<feature type="domain" description="GmrSD restriction endonucleases N-terminal" evidence="1">
    <location>
        <begin position="10"/>
        <end position="253"/>
    </location>
</feature>
<name>A0ABP7UVS3_9FLAO</name>
<proteinExistence type="predicted"/>
<dbReference type="Proteomes" id="UP001500426">
    <property type="component" value="Unassembled WGS sequence"/>
</dbReference>
<organism evidence="3 4">
    <name type="scientific">Flavobacterium chungnamense</name>
    <dbReference type="NCBI Taxonomy" id="706182"/>
    <lineage>
        <taxon>Bacteria</taxon>
        <taxon>Pseudomonadati</taxon>
        <taxon>Bacteroidota</taxon>
        <taxon>Flavobacteriia</taxon>
        <taxon>Flavobacteriales</taxon>
        <taxon>Flavobacteriaceae</taxon>
        <taxon>Flavobacterium</taxon>
    </lineage>
</organism>
<dbReference type="Pfam" id="PF07510">
    <property type="entry name" value="GmrSD_C"/>
    <property type="match status" value="1"/>
</dbReference>
<dbReference type="EMBL" id="BAABCS010000018">
    <property type="protein sequence ID" value="GAA4053425.1"/>
    <property type="molecule type" value="Genomic_DNA"/>
</dbReference>
<protein>
    <recommendedName>
        <fullName evidence="5">DUF262 domain-containing protein</fullName>
    </recommendedName>
</protein>
<dbReference type="Pfam" id="PF03235">
    <property type="entry name" value="GmrSD_N"/>
    <property type="match status" value="1"/>
</dbReference>
<comment type="caution">
    <text evidence="3">The sequence shown here is derived from an EMBL/GenBank/DDBJ whole genome shotgun (WGS) entry which is preliminary data.</text>
</comment>
<evidence type="ECO:0008006" key="5">
    <source>
        <dbReference type="Google" id="ProtNLM"/>
    </source>
</evidence>
<evidence type="ECO:0000259" key="1">
    <source>
        <dbReference type="Pfam" id="PF03235"/>
    </source>
</evidence>
<evidence type="ECO:0000313" key="3">
    <source>
        <dbReference type="EMBL" id="GAA4053425.1"/>
    </source>
</evidence>